<accession>B7R834</accession>
<dbReference type="PANTHER" id="PTHR41786">
    <property type="entry name" value="MOTILITY ACCESSORY FACTOR MAF"/>
    <property type="match status" value="1"/>
</dbReference>
<evidence type="ECO:0000313" key="3">
    <source>
        <dbReference type="Proteomes" id="UP000010146"/>
    </source>
</evidence>
<proteinExistence type="predicted"/>
<name>B7R834_9THEO</name>
<reference evidence="2 3" key="2">
    <citation type="journal article" date="2015" name="BMC Genomics">
        <title>Analysis of three genomes within the thermophilic bacterial species Caldanaerobacter subterraneus with a focus on carbon monoxide dehydrogenase evolution and hydrolase diversity.</title>
        <authorList>
            <person name="Sant'Anna F.H."/>
            <person name="Lebedinsky A.V."/>
            <person name="Sokolova T.G."/>
            <person name="Robb F.T."/>
            <person name="Gonzalez J.M."/>
        </authorList>
    </citation>
    <scope>NUCLEOTIDE SEQUENCE [LARGE SCALE GENOMIC DNA]</scope>
    <source>
        <strain evidence="2 3">DSM 12653</strain>
    </source>
</reference>
<dbReference type="Proteomes" id="UP000010146">
    <property type="component" value="Unassembled WGS sequence"/>
</dbReference>
<feature type="domain" description="6-hydroxymethylpterin diphosphokinase MptE-like" evidence="1">
    <location>
        <begin position="177"/>
        <end position="346"/>
    </location>
</feature>
<dbReference type="InterPro" id="IPR002826">
    <property type="entry name" value="MptE-like"/>
</dbReference>
<comment type="caution">
    <text evidence="2">The sequence shown here is derived from an EMBL/GenBank/DDBJ whole genome shotgun (WGS) entry which is preliminary data.</text>
</comment>
<dbReference type="RefSeq" id="WP_009610420.1">
    <property type="nucleotide sequence ID" value="NZ_ABXP02000034.1"/>
</dbReference>
<organism evidence="2 3">
    <name type="scientific">Caldanaerobacter subterraneus subsp. pacificus DSM 12653</name>
    <dbReference type="NCBI Taxonomy" id="391606"/>
    <lineage>
        <taxon>Bacteria</taxon>
        <taxon>Bacillati</taxon>
        <taxon>Bacillota</taxon>
        <taxon>Clostridia</taxon>
        <taxon>Thermoanaerobacterales</taxon>
        <taxon>Thermoanaerobacteraceae</taxon>
        <taxon>Caldanaerobacter</taxon>
    </lineage>
</organism>
<dbReference type="Pfam" id="PF01973">
    <property type="entry name" value="MptE-like"/>
    <property type="match status" value="1"/>
</dbReference>
<protein>
    <recommendedName>
        <fullName evidence="1">6-hydroxymethylpterin diphosphokinase MptE-like domain-containing protein</fullName>
    </recommendedName>
</protein>
<gene>
    <name evidence="2" type="ORF">CDSM653_00527</name>
</gene>
<reference evidence="3" key="3">
    <citation type="submission" date="2015-02" db="EMBL/GenBank/DDBJ databases">
        <title>Genome analysis of three genomes within the thermophilic hydrogenogenic bacterial species Caldanaerobacter subterraneus.</title>
        <authorList>
            <person name="Sant'Anna F.H."/>
            <person name="Lebedinsky A."/>
            <person name="Sokolova T."/>
            <person name="Robb F.T."/>
            <person name="Gonzalez J.M."/>
        </authorList>
    </citation>
    <scope>NUCLEOTIDE SEQUENCE [LARGE SCALE GENOMIC DNA]</scope>
    <source>
        <strain evidence="3">DSM 12653</strain>
    </source>
</reference>
<reference evidence="2 3" key="1">
    <citation type="submission" date="2008-07" db="EMBL/GenBank/DDBJ databases">
        <authorList>
            <person name="Gonzalez J."/>
            <person name="Sokolova T."/>
            <person name="Ferriera S."/>
            <person name="Johnson J."/>
            <person name="Kravitz S."/>
            <person name="Beeson K."/>
            <person name="Sutton G."/>
            <person name="Rogers Y.-H."/>
            <person name="Friedman R."/>
            <person name="Frazier M."/>
            <person name="Venter J.C."/>
        </authorList>
    </citation>
    <scope>NUCLEOTIDE SEQUENCE [LARGE SCALE GENOMIC DNA]</scope>
    <source>
        <strain evidence="2 3">DSM 12653</strain>
    </source>
</reference>
<dbReference type="PANTHER" id="PTHR41786:SF1">
    <property type="entry name" value="6-HYDROXYMETHYLPTERIN DIPHOSPHOKINASE MPTE-LIKE DOMAIN-CONTAINING PROTEIN"/>
    <property type="match status" value="1"/>
</dbReference>
<dbReference type="AlphaFoldDB" id="B7R834"/>
<dbReference type="EMBL" id="ABXP02000034">
    <property type="protein sequence ID" value="KKC30434.1"/>
    <property type="molecule type" value="Genomic_DNA"/>
</dbReference>
<sequence>MKSFEIIRAKDGKDTLVIKEGDRKYFLHSFYYPEKEGEEWANGVQFDDETIILVYGIGLGYHINFLTRKLSLKNRLILVEPSKEIFEYALNNGYYDEFKERPNTFVITENSEENLKNLLAMYIPWDNFENLVYKDFKQYPKIFEDHYKMFSNCLIETINVMRINRNTALYFASQWQSNFMENVEFIFRSVPVKSFFNLFKDIPAVIVSAGPSLDKNIRLLKEAKDKSIIICVGTALKALLKEGIEPDFVVSIDGSEKNFRHFENCLVKSPLLYDLTVYPRILKEYKGPLIIGRIASDFSALFEEKLSLEFGSLNAGPSVANLSLDFAYKMGCNPIVFVGQDLAYLNNRTHASGTIYEKDRINSNSDKDKKEYIYVDGNYGEKVLTDRVLLSFKTWFENYIYQHPDRIYINATEGGAFIKGTKVMNFKDVIDKYMTKDWHIGQKISEVMANNKIKLKPEQINFLRAELENTIKRLKIIKWDCLRGAKLSKKMYNEYRENIHADTTRILAILDKIDAKLKNSKESFLLISSILNIVTTKVLKGFKSEKEETEKEKKLRVSMMSYTLYYGIYESILQSEKGLEKVLDTIKNISGG</sequence>
<evidence type="ECO:0000313" key="2">
    <source>
        <dbReference type="EMBL" id="KKC30434.1"/>
    </source>
</evidence>
<evidence type="ECO:0000259" key="1">
    <source>
        <dbReference type="Pfam" id="PF01973"/>
    </source>
</evidence>